<sequence length="63" mass="6873">MPENPAEISTRVRSKTNGTSGTNGLECPEPGRNMATKSPNQWDIRGNGGDQYARTESARTNHK</sequence>
<accession>A0AA38CKR4</accession>
<evidence type="ECO:0000313" key="3">
    <source>
        <dbReference type="Proteomes" id="UP000824469"/>
    </source>
</evidence>
<feature type="non-terminal residue" evidence="2">
    <location>
        <position position="63"/>
    </location>
</feature>
<reference evidence="2 3" key="1">
    <citation type="journal article" date="2021" name="Nat. Plants">
        <title>The Taxus genome provides insights into paclitaxel biosynthesis.</title>
        <authorList>
            <person name="Xiong X."/>
            <person name="Gou J."/>
            <person name="Liao Q."/>
            <person name="Li Y."/>
            <person name="Zhou Q."/>
            <person name="Bi G."/>
            <person name="Li C."/>
            <person name="Du R."/>
            <person name="Wang X."/>
            <person name="Sun T."/>
            <person name="Guo L."/>
            <person name="Liang H."/>
            <person name="Lu P."/>
            <person name="Wu Y."/>
            <person name="Zhang Z."/>
            <person name="Ro D.K."/>
            <person name="Shang Y."/>
            <person name="Huang S."/>
            <person name="Yan J."/>
        </authorList>
    </citation>
    <scope>NUCLEOTIDE SEQUENCE [LARGE SCALE GENOMIC DNA]</scope>
    <source>
        <strain evidence="2">Ta-2019</strain>
    </source>
</reference>
<dbReference type="Proteomes" id="UP000824469">
    <property type="component" value="Unassembled WGS sequence"/>
</dbReference>
<dbReference type="AlphaFoldDB" id="A0AA38CKR4"/>
<evidence type="ECO:0000256" key="1">
    <source>
        <dbReference type="SAM" id="MobiDB-lite"/>
    </source>
</evidence>
<comment type="caution">
    <text evidence="2">The sequence shown here is derived from an EMBL/GenBank/DDBJ whole genome shotgun (WGS) entry which is preliminary data.</text>
</comment>
<dbReference type="EMBL" id="JAHRHJ020000009">
    <property type="protein sequence ID" value="KAH9303306.1"/>
    <property type="molecule type" value="Genomic_DNA"/>
</dbReference>
<protein>
    <submittedName>
        <fullName evidence="2">Uncharacterized protein</fullName>
    </submittedName>
</protein>
<proteinExistence type="predicted"/>
<keyword evidence="3" id="KW-1185">Reference proteome</keyword>
<name>A0AA38CKR4_TAXCH</name>
<evidence type="ECO:0000313" key="2">
    <source>
        <dbReference type="EMBL" id="KAH9303306.1"/>
    </source>
</evidence>
<gene>
    <name evidence="2" type="ORF">KI387_014889</name>
</gene>
<feature type="region of interest" description="Disordered" evidence="1">
    <location>
        <begin position="1"/>
        <end position="63"/>
    </location>
</feature>
<organism evidence="2 3">
    <name type="scientific">Taxus chinensis</name>
    <name type="common">Chinese yew</name>
    <name type="synonym">Taxus wallichiana var. chinensis</name>
    <dbReference type="NCBI Taxonomy" id="29808"/>
    <lineage>
        <taxon>Eukaryota</taxon>
        <taxon>Viridiplantae</taxon>
        <taxon>Streptophyta</taxon>
        <taxon>Embryophyta</taxon>
        <taxon>Tracheophyta</taxon>
        <taxon>Spermatophyta</taxon>
        <taxon>Pinopsida</taxon>
        <taxon>Pinidae</taxon>
        <taxon>Conifers II</taxon>
        <taxon>Cupressales</taxon>
        <taxon>Taxaceae</taxon>
        <taxon>Taxus</taxon>
    </lineage>
</organism>